<name>A0A1H1ZP54_9MICO</name>
<protein>
    <submittedName>
        <fullName evidence="4">Uncharacterized protein</fullName>
    </submittedName>
</protein>
<reference evidence="5" key="1">
    <citation type="submission" date="2016-10" db="EMBL/GenBank/DDBJ databases">
        <authorList>
            <person name="Varghese N."/>
            <person name="Submissions S."/>
        </authorList>
    </citation>
    <scope>NUCLEOTIDE SEQUENCE [LARGE SCALE GENOMIC DNA]</scope>
    <source>
        <strain evidence="5">CPCC 202695</strain>
    </source>
</reference>
<reference evidence="4" key="2">
    <citation type="submission" date="2016-10" db="EMBL/GenBank/DDBJ databases">
        <authorList>
            <person name="de Groot N.N."/>
        </authorList>
    </citation>
    <scope>NUCLEOTIDE SEQUENCE [LARGE SCALE GENOMIC DNA]</scope>
    <source>
        <strain evidence="4">CPCC 202695</strain>
    </source>
</reference>
<evidence type="ECO:0000256" key="1">
    <source>
        <dbReference type="SAM" id="MobiDB-lite"/>
    </source>
</evidence>
<feature type="compositionally biased region" description="Basic and acidic residues" evidence="1">
    <location>
        <begin position="29"/>
        <end position="64"/>
    </location>
</feature>
<dbReference type="AlphaFoldDB" id="A0A1H1ZP54"/>
<sequence length="158" mass="16931">MSDVPRSPEPIEPEQEPSEPSTAAPEASVARRDDDADAPHPKVARMDVDPDAPDAEHLETERTNDSVSVRRAPRYPAFIVAGIVLGAVLALVLTFAYPENGEFDRGQVFGFIVLWCAAFGAALGGVVALIVDRRLAKRRGSAVAEHESTHFVDGDSPS</sequence>
<feature type="compositionally biased region" description="Low complexity" evidence="1">
    <location>
        <begin position="18"/>
        <end position="28"/>
    </location>
</feature>
<evidence type="ECO:0000313" key="3">
    <source>
        <dbReference type="EMBL" id="MCP2367187.1"/>
    </source>
</evidence>
<evidence type="ECO:0000313" key="5">
    <source>
        <dbReference type="Proteomes" id="UP000199482"/>
    </source>
</evidence>
<dbReference type="EMBL" id="LT629755">
    <property type="protein sequence ID" value="SDT35399.1"/>
    <property type="molecule type" value="Genomic_DNA"/>
</dbReference>
<gene>
    <name evidence="3" type="ORF">BCL57_001341</name>
    <name evidence="4" type="ORF">SAMN04489721_3266</name>
</gene>
<keyword evidence="6" id="KW-1185">Reference proteome</keyword>
<feature type="transmembrane region" description="Helical" evidence="2">
    <location>
        <begin position="75"/>
        <end position="97"/>
    </location>
</feature>
<dbReference type="RefSeq" id="WP_229724530.1">
    <property type="nucleotide sequence ID" value="NZ_BMDN01000002.1"/>
</dbReference>
<reference evidence="3" key="3">
    <citation type="submission" date="2022-06" db="EMBL/GenBank/DDBJ databases">
        <title>Genomic Encyclopedia of Type Strains, Phase III (KMG-III): the genomes of soil and plant-associated and newly described type strains.</title>
        <authorList>
            <person name="Whitman W."/>
        </authorList>
    </citation>
    <scope>NUCLEOTIDE SEQUENCE</scope>
    <source>
        <strain evidence="3">CPCC 202695</strain>
    </source>
</reference>
<keyword evidence="2" id="KW-1133">Transmembrane helix</keyword>
<organism evidence="4 5">
    <name type="scientific">Agromyces flavus</name>
    <dbReference type="NCBI Taxonomy" id="589382"/>
    <lineage>
        <taxon>Bacteria</taxon>
        <taxon>Bacillati</taxon>
        <taxon>Actinomycetota</taxon>
        <taxon>Actinomycetes</taxon>
        <taxon>Micrococcales</taxon>
        <taxon>Microbacteriaceae</taxon>
        <taxon>Agromyces</taxon>
    </lineage>
</organism>
<keyword evidence="2" id="KW-0812">Transmembrane</keyword>
<accession>A0A1H1ZP54</accession>
<dbReference type="Proteomes" id="UP000893823">
    <property type="component" value="Unassembled WGS sequence"/>
</dbReference>
<evidence type="ECO:0000313" key="4">
    <source>
        <dbReference type="EMBL" id="SDT35399.1"/>
    </source>
</evidence>
<evidence type="ECO:0000256" key="2">
    <source>
        <dbReference type="SAM" id="Phobius"/>
    </source>
</evidence>
<feature type="region of interest" description="Disordered" evidence="1">
    <location>
        <begin position="1"/>
        <end position="67"/>
    </location>
</feature>
<proteinExistence type="predicted"/>
<keyword evidence="2" id="KW-0472">Membrane</keyword>
<dbReference type="STRING" id="589382.SAMN04489721_3266"/>
<evidence type="ECO:0000313" key="6">
    <source>
        <dbReference type="Proteomes" id="UP000893823"/>
    </source>
</evidence>
<dbReference type="EMBL" id="SODL02000002">
    <property type="protein sequence ID" value="MCP2367187.1"/>
    <property type="molecule type" value="Genomic_DNA"/>
</dbReference>
<feature type="transmembrane region" description="Helical" evidence="2">
    <location>
        <begin position="109"/>
        <end position="131"/>
    </location>
</feature>
<dbReference type="Proteomes" id="UP000199482">
    <property type="component" value="Chromosome I"/>
</dbReference>